<feature type="compositionally biased region" description="Polar residues" evidence="1">
    <location>
        <begin position="277"/>
        <end position="294"/>
    </location>
</feature>
<comment type="caution">
    <text evidence="2">The sequence shown here is derived from an EMBL/GenBank/DDBJ whole genome shotgun (WGS) entry which is preliminary data.</text>
</comment>
<protein>
    <recommendedName>
        <fullName evidence="4">Aftiphilin</fullName>
    </recommendedName>
</protein>
<feature type="compositionally biased region" description="Basic and acidic residues" evidence="1">
    <location>
        <begin position="401"/>
        <end position="412"/>
    </location>
</feature>
<feature type="compositionally biased region" description="Polar residues" evidence="1">
    <location>
        <begin position="325"/>
        <end position="335"/>
    </location>
</feature>
<reference evidence="2 3" key="1">
    <citation type="journal article" date="2017" name="PLoS Biol.">
        <title>The sea cucumber genome provides insights into morphological evolution and visceral regeneration.</title>
        <authorList>
            <person name="Zhang X."/>
            <person name="Sun L."/>
            <person name="Yuan J."/>
            <person name="Sun Y."/>
            <person name="Gao Y."/>
            <person name="Zhang L."/>
            <person name="Li S."/>
            <person name="Dai H."/>
            <person name="Hamel J.F."/>
            <person name="Liu C."/>
            <person name="Yu Y."/>
            <person name="Liu S."/>
            <person name="Lin W."/>
            <person name="Guo K."/>
            <person name="Jin S."/>
            <person name="Xu P."/>
            <person name="Storey K.B."/>
            <person name="Huan P."/>
            <person name="Zhang T."/>
            <person name="Zhou Y."/>
            <person name="Zhang J."/>
            <person name="Lin C."/>
            <person name="Li X."/>
            <person name="Xing L."/>
            <person name="Huo D."/>
            <person name="Sun M."/>
            <person name="Wang L."/>
            <person name="Mercier A."/>
            <person name="Li F."/>
            <person name="Yang H."/>
            <person name="Xiang J."/>
        </authorList>
    </citation>
    <scope>NUCLEOTIDE SEQUENCE [LARGE SCALE GENOMIC DNA]</scope>
    <source>
        <strain evidence="2">Shaxun</strain>
        <tissue evidence="2">Muscle</tissue>
    </source>
</reference>
<accession>A0A2G8LRI5</accession>
<dbReference type="Proteomes" id="UP000230750">
    <property type="component" value="Unassembled WGS sequence"/>
</dbReference>
<keyword evidence="3" id="KW-1185">Reference proteome</keyword>
<feature type="region of interest" description="Disordered" evidence="1">
    <location>
        <begin position="456"/>
        <end position="490"/>
    </location>
</feature>
<feature type="compositionally biased region" description="Polar residues" evidence="1">
    <location>
        <begin position="83"/>
        <end position="99"/>
    </location>
</feature>
<dbReference type="AlphaFoldDB" id="A0A2G8LRI5"/>
<proteinExistence type="predicted"/>
<feature type="compositionally biased region" description="Basic and acidic residues" evidence="1">
    <location>
        <begin position="38"/>
        <end position="58"/>
    </location>
</feature>
<evidence type="ECO:0000313" key="3">
    <source>
        <dbReference type="Proteomes" id="UP000230750"/>
    </source>
</evidence>
<feature type="compositionally biased region" description="Polar residues" evidence="1">
    <location>
        <begin position="458"/>
        <end position="475"/>
    </location>
</feature>
<feature type="region of interest" description="Disordered" evidence="1">
    <location>
        <begin position="395"/>
        <end position="414"/>
    </location>
</feature>
<evidence type="ECO:0000313" key="2">
    <source>
        <dbReference type="EMBL" id="PIK62886.1"/>
    </source>
</evidence>
<feature type="compositionally biased region" description="Basic and acidic residues" evidence="1">
    <location>
        <begin position="226"/>
        <end position="240"/>
    </location>
</feature>
<sequence>MTSTSDTFVPIVSSSPPPIDFGSSEDEDDEFGTFSAAKVEESDSSPEKAPKLDNRHFIPIDSPSGMQTNDLNSFDKAEENSINDETNLKSLDTDLSSDTGGVKGKQKNEAERTTTVFEMWDPPADSPSQPNPPTLSNGISHQESSHSSSDSLEFIQSGDRESEDTNVGDTHAGEGNFDMGIKTTSNELRDRDIANGTSVSLSSSISKTDTENREESNSGDFGSFHKPKEIESPETARTEIESSSIESPSNFNDNVSKVPSSRTGESGSMSEEDSVGIGSTSDGSGNDNIINSKSELPIVGDTSIPSGINDNDHEFGDFGSFAKNVETTSKEVTSQEGDKGLSHGSDSASKVTEDDEFDEDFVSFQSTSVKNSSEEKLDLVLGSDNKFGTVDAKAMQQGVKLKSDPSKVLDKVGDEDDDDFAEFSAFKTDDRAPVSSGVSTSAATSKEPSFAAFDAFSGQESSTGSDWASFGTANSQKEKESNDHFGDFGNFEAPKSNLKFDDEDDEDDFASFESSRSSSSVNTVSIYKPLFLFMPEICCLIVLILMVC</sequence>
<evidence type="ECO:0008006" key="4">
    <source>
        <dbReference type="Google" id="ProtNLM"/>
    </source>
</evidence>
<gene>
    <name evidence="2" type="ORF">BSL78_00121</name>
</gene>
<organism evidence="2 3">
    <name type="scientific">Stichopus japonicus</name>
    <name type="common">Sea cucumber</name>
    <dbReference type="NCBI Taxonomy" id="307972"/>
    <lineage>
        <taxon>Eukaryota</taxon>
        <taxon>Metazoa</taxon>
        <taxon>Echinodermata</taxon>
        <taxon>Eleutherozoa</taxon>
        <taxon>Echinozoa</taxon>
        <taxon>Holothuroidea</taxon>
        <taxon>Aspidochirotacea</taxon>
        <taxon>Aspidochirotida</taxon>
        <taxon>Stichopodidae</taxon>
        <taxon>Apostichopus</taxon>
    </lineage>
</organism>
<feature type="compositionally biased region" description="Low complexity" evidence="1">
    <location>
        <begin position="136"/>
        <end position="151"/>
    </location>
</feature>
<name>A0A2G8LRI5_STIJA</name>
<feature type="region of interest" description="Disordered" evidence="1">
    <location>
        <begin position="1"/>
        <end position="356"/>
    </location>
</feature>
<evidence type="ECO:0000256" key="1">
    <source>
        <dbReference type="SAM" id="MobiDB-lite"/>
    </source>
</evidence>
<feature type="compositionally biased region" description="Polar residues" evidence="1">
    <location>
        <begin position="250"/>
        <end position="269"/>
    </location>
</feature>
<dbReference type="EMBL" id="MRZV01000003">
    <property type="protein sequence ID" value="PIK62886.1"/>
    <property type="molecule type" value="Genomic_DNA"/>
</dbReference>
<feature type="compositionally biased region" description="Basic and acidic residues" evidence="1">
    <location>
        <begin position="476"/>
        <end position="486"/>
    </location>
</feature>